<dbReference type="PANTHER" id="PTHR37984">
    <property type="entry name" value="PROTEIN CBG26694"/>
    <property type="match status" value="1"/>
</dbReference>
<dbReference type="GO" id="GO:0003676">
    <property type="term" value="F:nucleic acid binding"/>
    <property type="evidence" value="ECO:0007669"/>
    <property type="project" value="InterPro"/>
</dbReference>
<dbReference type="PANTHER" id="PTHR37984:SF11">
    <property type="entry name" value="INTEGRASE CATALYTIC DOMAIN-CONTAINING PROTEIN"/>
    <property type="match status" value="1"/>
</dbReference>
<dbReference type="Gene3D" id="3.30.420.10">
    <property type="entry name" value="Ribonuclease H-like superfamily/Ribonuclease H"/>
    <property type="match status" value="1"/>
</dbReference>
<dbReference type="FunFam" id="3.30.70.270:FF:000026">
    <property type="entry name" value="Transposon Ty3-G Gag-Pol polyprotein"/>
    <property type="match status" value="1"/>
</dbReference>
<reference evidence="2" key="1">
    <citation type="journal article" date="2023" name="Science">
        <title>Genome structures resolve the early diversification of teleost fishes.</title>
        <authorList>
            <person name="Parey E."/>
            <person name="Louis A."/>
            <person name="Montfort J."/>
            <person name="Bouchez O."/>
            <person name="Roques C."/>
            <person name="Iampietro C."/>
            <person name="Lluch J."/>
            <person name="Castinel A."/>
            <person name="Donnadieu C."/>
            <person name="Desvignes T."/>
            <person name="Floi Bucao C."/>
            <person name="Jouanno E."/>
            <person name="Wen M."/>
            <person name="Mejri S."/>
            <person name="Dirks R."/>
            <person name="Jansen H."/>
            <person name="Henkel C."/>
            <person name="Chen W.J."/>
            <person name="Zahm M."/>
            <person name="Cabau C."/>
            <person name="Klopp C."/>
            <person name="Thompson A.W."/>
            <person name="Robinson-Rechavi M."/>
            <person name="Braasch I."/>
            <person name="Lecointre G."/>
            <person name="Bobe J."/>
            <person name="Postlethwait J.H."/>
            <person name="Berthelot C."/>
            <person name="Roest Crollius H."/>
            <person name="Guiguen Y."/>
        </authorList>
    </citation>
    <scope>NUCLEOTIDE SEQUENCE</scope>
    <source>
        <strain evidence="2">NC1722</strain>
    </source>
</reference>
<comment type="caution">
    <text evidence="2">The sequence shown here is derived from an EMBL/GenBank/DDBJ whole genome shotgun (WGS) entry which is preliminary data.</text>
</comment>
<dbReference type="InterPro" id="IPR036397">
    <property type="entry name" value="RNaseH_sf"/>
</dbReference>
<dbReference type="PROSITE" id="PS50994">
    <property type="entry name" value="INTEGRASE"/>
    <property type="match status" value="1"/>
</dbReference>
<dbReference type="SUPFAM" id="SSF56672">
    <property type="entry name" value="DNA/RNA polymerases"/>
    <property type="match status" value="1"/>
</dbReference>
<dbReference type="FunFam" id="3.30.420.10:FF:000063">
    <property type="entry name" value="Retrovirus-related Pol polyprotein from transposon 297-like Protein"/>
    <property type="match status" value="1"/>
</dbReference>
<sequence length="433" mass="48262">MKLGVLKIGADISAVTDLNQSLQQQYPTVFQGVGKLKTKQVKLYIDTNVTPVAQPLRRIPFNLRGPVEGILLSEKGIGPTEERVRAVSEAREPENASEVRSFLGLVSYSSRFIPQLATLSEPLRRLTRKDIPFSFGLEQKQAFKALKDGLAKAGTLAYFDKDAPTKVVADAGPVGLGAVLVQCQKGEMVPVCYVSRALTDCERSALAEKHTHGSDEYVRFVAVSATPKALATREVEDASASDEELIEVRHSILVVVDYYSRYYEYDVLTSTTTTKVIDSLESIFSRHGLPVTLRSDQGPQFKSEEFSNYCESNGIKHVKTTPRWAQANGEVERQNASLLKRIRIAKSEGLDWKRELRKYVTVYRSIDHATTGKSPAELLFNRKMRGKLPDISTAQADLEVRDRDAEQKESQRSTLMNAVEPSTQTWTSVTLSW</sequence>
<name>A0AAD7SXS7_9TELE</name>
<dbReference type="InterPro" id="IPR050951">
    <property type="entry name" value="Retrovirus_Pol_polyprotein"/>
</dbReference>
<evidence type="ECO:0000259" key="1">
    <source>
        <dbReference type="PROSITE" id="PS50994"/>
    </source>
</evidence>
<dbReference type="InterPro" id="IPR043128">
    <property type="entry name" value="Rev_trsase/Diguanyl_cyclase"/>
</dbReference>
<protein>
    <recommendedName>
        <fullName evidence="1">Integrase catalytic domain-containing protein</fullName>
    </recommendedName>
</protein>
<dbReference type="Pfam" id="PF00665">
    <property type="entry name" value="rve"/>
    <property type="match status" value="1"/>
</dbReference>
<dbReference type="SUPFAM" id="SSF53098">
    <property type="entry name" value="Ribonuclease H-like"/>
    <property type="match status" value="1"/>
</dbReference>
<proteinExistence type="predicted"/>
<dbReference type="Proteomes" id="UP001221898">
    <property type="component" value="Unassembled WGS sequence"/>
</dbReference>
<keyword evidence="3" id="KW-1185">Reference proteome</keyword>
<evidence type="ECO:0000313" key="3">
    <source>
        <dbReference type="Proteomes" id="UP001221898"/>
    </source>
</evidence>
<dbReference type="InterPro" id="IPR001584">
    <property type="entry name" value="Integrase_cat-core"/>
</dbReference>
<dbReference type="EMBL" id="JAINUG010000026">
    <property type="protein sequence ID" value="KAJ8410620.1"/>
    <property type="molecule type" value="Genomic_DNA"/>
</dbReference>
<dbReference type="Pfam" id="PF17919">
    <property type="entry name" value="RT_RNaseH_2"/>
    <property type="match status" value="1"/>
</dbReference>
<dbReference type="InterPro" id="IPR012337">
    <property type="entry name" value="RNaseH-like_sf"/>
</dbReference>
<organism evidence="2 3">
    <name type="scientific">Aldrovandia affinis</name>
    <dbReference type="NCBI Taxonomy" id="143900"/>
    <lineage>
        <taxon>Eukaryota</taxon>
        <taxon>Metazoa</taxon>
        <taxon>Chordata</taxon>
        <taxon>Craniata</taxon>
        <taxon>Vertebrata</taxon>
        <taxon>Euteleostomi</taxon>
        <taxon>Actinopterygii</taxon>
        <taxon>Neopterygii</taxon>
        <taxon>Teleostei</taxon>
        <taxon>Notacanthiformes</taxon>
        <taxon>Halosauridae</taxon>
        <taxon>Aldrovandia</taxon>
    </lineage>
</organism>
<dbReference type="AlphaFoldDB" id="A0AAD7SXS7"/>
<gene>
    <name evidence="2" type="ORF">AAFF_G00195240</name>
</gene>
<evidence type="ECO:0000313" key="2">
    <source>
        <dbReference type="EMBL" id="KAJ8410620.1"/>
    </source>
</evidence>
<dbReference type="GO" id="GO:0015074">
    <property type="term" value="P:DNA integration"/>
    <property type="evidence" value="ECO:0007669"/>
    <property type="project" value="InterPro"/>
</dbReference>
<dbReference type="InterPro" id="IPR041577">
    <property type="entry name" value="RT_RNaseH_2"/>
</dbReference>
<accession>A0AAD7SXS7</accession>
<feature type="domain" description="Integrase catalytic" evidence="1">
    <location>
        <begin position="223"/>
        <end position="383"/>
    </location>
</feature>
<dbReference type="InterPro" id="IPR043502">
    <property type="entry name" value="DNA/RNA_pol_sf"/>
</dbReference>
<dbReference type="Gene3D" id="3.30.70.270">
    <property type="match status" value="1"/>
</dbReference>